<dbReference type="EMBL" id="CP028858">
    <property type="protein sequence ID" value="AWB27641.1"/>
    <property type="molecule type" value="Genomic_DNA"/>
</dbReference>
<accession>A0A2R4X1I4</accession>
<dbReference type="Proteomes" id="UP000244727">
    <property type="component" value="Chromosome"/>
</dbReference>
<keyword evidence="2" id="KW-1185">Reference proteome</keyword>
<organism evidence="1 2">
    <name type="scientific">Halococcoides cellulosivorans</name>
    <dbReference type="NCBI Taxonomy" id="1679096"/>
    <lineage>
        <taxon>Archaea</taxon>
        <taxon>Methanobacteriati</taxon>
        <taxon>Methanobacteriota</taxon>
        <taxon>Stenosarchaea group</taxon>
        <taxon>Halobacteria</taxon>
        <taxon>Halobacteriales</taxon>
        <taxon>Haloarculaceae</taxon>
        <taxon>Halococcoides</taxon>
    </lineage>
</organism>
<dbReference type="KEGG" id="harc:HARCEL1_07930"/>
<reference evidence="1 2" key="1">
    <citation type="submission" date="2018-04" db="EMBL/GenBank/DDBJ databases">
        <title>Halococcoides cellulosivorans gen. nov., sp. nov., an extremely halophilic cellulose-utilizing haloarchaeon from hypersaline lakes.</title>
        <authorList>
            <person name="Sorokin D.Y."/>
            <person name="Toshchakov S.V."/>
            <person name="Samarov N.I."/>
            <person name="Korzhenkov A."/>
            <person name="Kublanov I.V."/>
        </authorList>
    </citation>
    <scope>NUCLEOTIDE SEQUENCE [LARGE SCALE GENOMIC DNA]</scope>
    <source>
        <strain evidence="1 2">HArcel1</strain>
    </source>
</reference>
<proteinExistence type="predicted"/>
<protein>
    <submittedName>
        <fullName evidence="1">Uncharacterized protein</fullName>
    </submittedName>
</protein>
<gene>
    <name evidence="1" type="ORF">HARCEL1_07930</name>
</gene>
<evidence type="ECO:0000313" key="1">
    <source>
        <dbReference type="EMBL" id="AWB27641.1"/>
    </source>
</evidence>
<name>A0A2R4X1I4_9EURY</name>
<dbReference type="AlphaFoldDB" id="A0A2R4X1I4"/>
<sequence length="166" mass="18624">MFGRLFVSLIMLPFKIGLSMLTAVGLASQSSQSTQTAQTTEQQGDANTEQLDIKYDYDPYREFWNDSPAEFVLDVSVEEGLPVSVVLYDEMNFQYYADGHEAESAVVDGQDLTGSASADDPLQWDLTLPRGTWYAVFYIDPEAREAVDEDETPRSIVDLDWSIDVE</sequence>
<evidence type="ECO:0000313" key="2">
    <source>
        <dbReference type="Proteomes" id="UP000244727"/>
    </source>
</evidence>